<dbReference type="NCBIfam" id="NF007494">
    <property type="entry name" value="PRK10089.1-3"/>
    <property type="match status" value="1"/>
</dbReference>
<keyword evidence="1 3" id="KW-0820">tRNA-binding</keyword>
<organism evidence="5 6">
    <name type="scientific">Arcicella rigui</name>
    <dbReference type="NCBI Taxonomy" id="797020"/>
    <lineage>
        <taxon>Bacteria</taxon>
        <taxon>Pseudomonadati</taxon>
        <taxon>Bacteroidota</taxon>
        <taxon>Cytophagia</taxon>
        <taxon>Cytophagales</taxon>
        <taxon>Flectobacillaceae</taxon>
        <taxon>Arcicella</taxon>
    </lineage>
</organism>
<dbReference type="InterPro" id="IPR008231">
    <property type="entry name" value="CsaA"/>
</dbReference>
<dbReference type="InterPro" id="IPR051270">
    <property type="entry name" value="Tyrosine-tRNA_ligase_regulator"/>
</dbReference>
<evidence type="ECO:0000256" key="3">
    <source>
        <dbReference type="PROSITE-ProRule" id="PRU00209"/>
    </source>
</evidence>
<dbReference type="PANTHER" id="PTHR11586">
    <property type="entry name" value="TRNA-AMINOACYLATION COFACTOR ARC1 FAMILY MEMBER"/>
    <property type="match status" value="1"/>
</dbReference>
<evidence type="ECO:0000259" key="4">
    <source>
        <dbReference type="PROSITE" id="PS50886"/>
    </source>
</evidence>
<reference evidence="5 6" key="1">
    <citation type="submission" date="2023-12" db="EMBL/GenBank/DDBJ databases">
        <title>Novel species of the genus Arcicella isolated from rivers.</title>
        <authorList>
            <person name="Lu H."/>
        </authorList>
    </citation>
    <scope>NUCLEOTIDE SEQUENCE [LARGE SCALE GENOMIC DNA]</scope>
    <source>
        <strain evidence="5 6">KCTC 23307</strain>
    </source>
</reference>
<accession>A0ABU5QDD8</accession>
<evidence type="ECO:0000256" key="1">
    <source>
        <dbReference type="ARBA" id="ARBA00022555"/>
    </source>
</evidence>
<keyword evidence="2 3" id="KW-0694">RNA-binding</keyword>
<dbReference type="SUPFAM" id="SSF50249">
    <property type="entry name" value="Nucleic acid-binding proteins"/>
    <property type="match status" value="1"/>
</dbReference>
<dbReference type="InterPro" id="IPR012340">
    <property type="entry name" value="NA-bd_OB-fold"/>
</dbReference>
<dbReference type="CDD" id="cd02798">
    <property type="entry name" value="tRNA_bind_CsaA"/>
    <property type="match status" value="1"/>
</dbReference>
<evidence type="ECO:0000313" key="6">
    <source>
        <dbReference type="Proteomes" id="UP001302949"/>
    </source>
</evidence>
<dbReference type="Pfam" id="PF01588">
    <property type="entry name" value="tRNA_bind"/>
    <property type="match status" value="1"/>
</dbReference>
<name>A0ABU5QDD8_9BACT</name>
<comment type="caution">
    <text evidence="5">The sequence shown here is derived from an EMBL/GenBank/DDBJ whole genome shotgun (WGS) entry which is preliminary data.</text>
</comment>
<gene>
    <name evidence="5" type="ORF">VB248_17090</name>
</gene>
<evidence type="ECO:0000313" key="5">
    <source>
        <dbReference type="EMBL" id="MEA5140869.1"/>
    </source>
</evidence>
<dbReference type="NCBIfam" id="TIGR02222">
    <property type="entry name" value="chap_CsaA"/>
    <property type="match status" value="1"/>
</dbReference>
<dbReference type="NCBIfam" id="NF007495">
    <property type="entry name" value="PRK10089.1-4"/>
    <property type="match status" value="1"/>
</dbReference>
<protein>
    <submittedName>
        <fullName evidence="5">tRNA-binding protein</fullName>
    </submittedName>
</protein>
<dbReference type="EMBL" id="JAYFUM010000021">
    <property type="protein sequence ID" value="MEA5140869.1"/>
    <property type="molecule type" value="Genomic_DNA"/>
</dbReference>
<dbReference type="RefSeq" id="WP_323298026.1">
    <property type="nucleotide sequence ID" value="NZ_JAYFUM010000021.1"/>
</dbReference>
<dbReference type="InterPro" id="IPR002547">
    <property type="entry name" value="tRNA-bd_dom"/>
</dbReference>
<keyword evidence="6" id="KW-1185">Reference proteome</keyword>
<feature type="domain" description="TRNA-binding" evidence="4">
    <location>
        <begin position="8"/>
        <end position="112"/>
    </location>
</feature>
<sequence length="112" mass="12493">METISWQDFEKVKLQAGTIIDVQDFPKAKKPAYQLKIDLGEEIGIKQSSAQLTKLYSKEDLLGRQVICVTNFPPRQIANFFSEVLVTGFILEDGEVVLAALERPVPNGSRLA</sequence>
<dbReference type="Gene3D" id="2.40.50.140">
    <property type="entry name" value="Nucleic acid-binding proteins"/>
    <property type="match status" value="1"/>
</dbReference>
<dbReference type="Proteomes" id="UP001302949">
    <property type="component" value="Unassembled WGS sequence"/>
</dbReference>
<dbReference type="PROSITE" id="PS50886">
    <property type="entry name" value="TRBD"/>
    <property type="match status" value="1"/>
</dbReference>
<proteinExistence type="predicted"/>
<dbReference type="PANTHER" id="PTHR11586:SF37">
    <property type="entry name" value="TRNA-BINDING DOMAIN-CONTAINING PROTEIN"/>
    <property type="match status" value="1"/>
</dbReference>
<evidence type="ECO:0000256" key="2">
    <source>
        <dbReference type="ARBA" id="ARBA00022884"/>
    </source>
</evidence>